<name>A0A0M4D1W1_9BACT</name>
<feature type="binding site" evidence="15">
    <location>
        <position position="543"/>
    </location>
    <ligand>
        <name>Mo-bis(molybdopterin guanine dinucleotide)</name>
        <dbReference type="ChEBI" id="CHEBI:60539"/>
    </ligand>
</feature>
<keyword evidence="3 15" id="KW-0004">4Fe-4S</keyword>
<protein>
    <recommendedName>
        <fullName evidence="15">Nitrate reductase</fullName>
        <ecNumber evidence="15">1.9.6.1</ecNumber>
    </recommendedName>
</protein>
<accession>A0A0M4D1W1</accession>
<dbReference type="GO" id="GO:0016020">
    <property type="term" value="C:membrane"/>
    <property type="evidence" value="ECO:0007669"/>
    <property type="project" value="TreeGrafter"/>
</dbReference>
<dbReference type="InterPro" id="IPR006963">
    <property type="entry name" value="Mopterin_OxRdtase_4Fe-4S_dom"/>
</dbReference>
<feature type="binding site" evidence="15">
    <location>
        <begin position="256"/>
        <end position="258"/>
    </location>
    <ligand>
        <name>Mo-bis(molybdopterin guanine dinucleotide)</name>
        <dbReference type="ChEBI" id="CHEBI:60539"/>
    </ligand>
</feature>
<keyword evidence="12 15" id="KW-0534">Nitrate assimilation</keyword>
<evidence type="ECO:0000256" key="14">
    <source>
        <dbReference type="ARBA" id="ARBA00055000"/>
    </source>
</evidence>
<comment type="subcellular location">
    <subcellularLocation>
        <location evidence="15">Secreted</location>
    </subcellularLocation>
    <text evidence="15">Membrane-associated.</text>
</comment>
<evidence type="ECO:0000256" key="3">
    <source>
        <dbReference type="ARBA" id="ARBA00022485"/>
    </source>
</evidence>
<feature type="binding site" evidence="15">
    <location>
        <position position="739"/>
    </location>
    <ligand>
        <name>substrate</name>
    </ligand>
</feature>
<dbReference type="InterPro" id="IPR010051">
    <property type="entry name" value="Periplasm_NO3_reductase_lsu"/>
</dbReference>
<evidence type="ECO:0000256" key="2">
    <source>
        <dbReference type="ARBA" id="ARBA00022448"/>
    </source>
</evidence>
<evidence type="ECO:0000256" key="5">
    <source>
        <dbReference type="ARBA" id="ARBA00022723"/>
    </source>
</evidence>
<feature type="domain" description="4Fe-4S Mo/W bis-MGD-type" evidence="17">
    <location>
        <begin position="40"/>
        <end position="96"/>
    </location>
</feature>
<dbReference type="GO" id="GO:0006777">
    <property type="term" value="P:Mo-molybdopterin cofactor biosynthetic process"/>
    <property type="evidence" value="ECO:0007669"/>
    <property type="project" value="UniProtKB-UniRule"/>
</dbReference>
<feature type="binding site" evidence="15">
    <location>
        <position position="144"/>
    </location>
    <ligand>
        <name>Mo-bis(molybdopterin guanine dinucleotide)</name>
        <dbReference type="ChEBI" id="CHEBI:60539"/>
    </ligand>
</feature>
<dbReference type="InterPro" id="IPR006311">
    <property type="entry name" value="TAT_signal"/>
</dbReference>
<dbReference type="AlphaFoldDB" id="A0A0M4D1W1"/>
<evidence type="ECO:0000259" key="17">
    <source>
        <dbReference type="PROSITE" id="PS51669"/>
    </source>
</evidence>
<dbReference type="GO" id="GO:0009055">
    <property type="term" value="F:electron transfer activity"/>
    <property type="evidence" value="ECO:0007669"/>
    <property type="project" value="UniProtKB-UniRule"/>
</dbReference>
<dbReference type="GO" id="GO:0030151">
    <property type="term" value="F:molybdenum ion binding"/>
    <property type="evidence" value="ECO:0007669"/>
    <property type="project" value="InterPro"/>
</dbReference>
<dbReference type="EC" id="1.9.6.1" evidence="15"/>
<keyword evidence="7" id="KW-0574">Periplasm</keyword>
<dbReference type="GO" id="GO:0050140">
    <property type="term" value="F:nitrate reductase (cytochrome) activity"/>
    <property type="evidence" value="ECO:0007669"/>
    <property type="project" value="UniProtKB-EC"/>
</dbReference>
<dbReference type="Gene3D" id="3.40.228.10">
    <property type="entry name" value="Dimethylsulfoxide Reductase, domain 2"/>
    <property type="match status" value="1"/>
</dbReference>
<keyword evidence="11 15" id="KW-0411">Iron-sulfur</keyword>
<comment type="cofactor">
    <cofactor evidence="15">
        <name>Mo-bis(molybdopterin guanine dinucleotide)</name>
        <dbReference type="ChEBI" id="CHEBI:60539"/>
    </cofactor>
    <text evidence="15">Binds 1 molybdenum-bis(molybdopterin guanine dinucleotide) (Mo-bis-MGD) cofactor per subunit.</text>
</comment>
<keyword evidence="6 15" id="KW-0732">Signal</keyword>
<feature type="binding site" evidence="15">
    <location>
        <position position="764"/>
    </location>
    <ligand>
        <name>Mo-bis(molybdopterin guanine dinucleotide)</name>
        <dbReference type="ChEBI" id="CHEBI:60539"/>
    </ligand>
</feature>
<organism evidence="18 19">
    <name type="scientific">Desulfuromonas soudanensis</name>
    <dbReference type="NCBI Taxonomy" id="1603606"/>
    <lineage>
        <taxon>Bacteria</taxon>
        <taxon>Pseudomonadati</taxon>
        <taxon>Thermodesulfobacteriota</taxon>
        <taxon>Desulfuromonadia</taxon>
        <taxon>Desulfuromonadales</taxon>
        <taxon>Desulfuromonadaceae</taxon>
        <taxon>Desulfuromonas</taxon>
    </lineage>
</organism>
<comment type="subunit">
    <text evidence="15">Component of the nitrate reductase NapAB complex composed of NapA and NapB.</text>
</comment>
<dbReference type="GO" id="GO:0009325">
    <property type="term" value="C:nitrate reductase complex"/>
    <property type="evidence" value="ECO:0007669"/>
    <property type="project" value="TreeGrafter"/>
</dbReference>
<comment type="cofactor">
    <cofactor evidence="15">
        <name>[4Fe-4S] cluster</name>
        <dbReference type="ChEBI" id="CHEBI:49883"/>
    </cofactor>
    <text evidence="15">Binds 1 [4Fe-4S] cluster.</text>
</comment>
<comment type="function">
    <text evidence="15">Catalytic subunit of the nitrate reductase complex NapAB. Receives electrons from NapB and catalyzes the reduction of nitrate to nitrite.</text>
</comment>
<proteinExistence type="inferred from homology"/>
<evidence type="ECO:0000313" key="18">
    <source>
        <dbReference type="EMBL" id="ALC17140.1"/>
    </source>
</evidence>
<dbReference type="SUPFAM" id="SSF50692">
    <property type="entry name" value="ADC-like"/>
    <property type="match status" value="1"/>
</dbReference>
<evidence type="ECO:0000313" key="19">
    <source>
        <dbReference type="Proteomes" id="UP000057158"/>
    </source>
</evidence>
<gene>
    <name evidence="15" type="primary">napA</name>
    <name evidence="18" type="ORF">DSOUD_2379</name>
</gene>
<dbReference type="Gene3D" id="3.40.50.740">
    <property type="match status" value="1"/>
</dbReference>
<comment type="function">
    <text evidence="14">Catalytic subunit of the periplasmic nitrate reductase complex NapAB. Receives electrons from NapB and catalyzes the reduction of nitrate to nitrite.</text>
</comment>
<dbReference type="InterPro" id="IPR041957">
    <property type="entry name" value="CT_Nitrate-R-NapA-like"/>
</dbReference>
<feature type="binding site" evidence="15">
    <location>
        <position position="747"/>
    </location>
    <ligand>
        <name>Mo-bis(molybdopterin guanine dinucleotide)</name>
        <dbReference type="ChEBI" id="CHEBI:60539"/>
    </ligand>
</feature>
<dbReference type="InterPro" id="IPR050123">
    <property type="entry name" value="Prok_molybdopt-oxidoreductase"/>
</dbReference>
<feature type="binding site" evidence="15">
    <location>
        <position position="173"/>
    </location>
    <ligand>
        <name>Mo-bis(molybdopterin guanine dinucleotide)</name>
        <dbReference type="ChEBI" id="CHEBI:60539"/>
    </ligand>
</feature>
<evidence type="ECO:0000256" key="7">
    <source>
        <dbReference type="ARBA" id="ARBA00022764"/>
    </source>
</evidence>
<feature type="binding site" evidence="15">
    <location>
        <position position="47"/>
    </location>
    <ligand>
        <name>[4Fe-4S] cluster</name>
        <dbReference type="ChEBI" id="CHEBI:49883"/>
    </ligand>
</feature>
<evidence type="ECO:0000256" key="4">
    <source>
        <dbReference type="ARBA" id="ARBA00022505"/>
    </source>
</evidence>
<keyword evidence="5 15" id="KW-0479">Metal-binding</keyword>
<dbReference type="InterPro" id="IPR009010">
    <property type="entry name" value="Asp_de-COase-like_dom_sf"/>
</dbReference>
<keyword evidence="10 15" id="KW-0408">Iron</keyword>
<dbReference type="PROSITE" id="PS51318">
    <property type="entry name" value="TAT"/>
    <property type="match status" value="1"/>
</dbReference>
<evidence type="ECO:0000256" key="13">
    <source>
        <dbReference type="ARBA" id="ARBA00052176"/>
    </source>
</evidence>
<dbReference type="PANTHER" id="PTHR43105:SF11">
    <property type="entry name" value="PERIPLASMIC NITRATE REDUCTASE"/>
    <property type="match status" value="1"/>
</dbReference>
<dbReference type="GO" id="GO:0005576">
    <property type="term" value="C:extracellular region"/>
    <property type="evidence" value="ECO:0007669"/>
    <property type="project" value="UniProtKB-SubCell"/>
</dbReference>
<feature type="binding site" evidence="15">
    <location>
        <begin position="663"/>
        <end position="672"/>
    </location>
    <ligand>
        <name>Mo-bis(molybdopterin guanine dinucleotide)</name>
        <dbReference type="ChEBI" id="CHEBI:60539"/>
    </ligand>
</feature>
<dbReference type="CDD" id="cd02791">
    <property type="entry name" value="MopB_CT_Nitrate-R-NapA-like"/>
    <property type="match status" value="1"/>
</dbReference>
<comment type="catalytic activity">
    <reaction evidence="13 15">
        <text>2 Fe(II)-[cytochrome] + nitrate + 2 H(+) = 2 Fe(III)-[cytochrome] + nitrite + H2O</text>
        <dbReference type="Rhea" id="RHEA:12909"/>
        <dbReference type="Rhea" id="RHEA-COMP:11777"/>
        <dbReference type="Rhea" id="RHEA-COMP:11778"/>
        <dbReference type="ChEBI" id="CHEBI:15377"/>
        <dbReference type="ChEBI" id="CHEBI:15378"/>
        <dbReference type="ChEBI" id="CHEBI:16301"/>
        <dbReference type="ChEBI" id="CHEBI:17632"/>
        <dbReference type="ChEBI" id="CHEBI:29033"/>
        <dbReference type="ChEBI" id="CHEBI:29034"/>
        <dbReference type="EC" id="1.9.6.1"/>
    </reaction>
</comment>
<dbReference type="EMBL" id="CP010802">
    <property type="protein sequence ID" value="ALC17140.1"/>
    <property type="molecule type" value="Genomic_DNA"/>
</dbReference>
<evidence type="ECO:0000256" key="12">
    <source>
        <dbReference type="ARBA" id="ARBA00023063"/>
    </source>
</evidence>
<feature type="binding site" evidence="15">
    <location>
        <begin position="493"/>
        <end position="494"/>
    </location>
    <ligand>
        <name>Mo-bis(molybdopterin guanine dinucleotide)</name>
        <dbReference type="ChEBI" id="CHEBI:60539"/>
    </ligand>
</feature>
<dbReference type="PROSITE" id="PS51669">
    <property type="entry name" value="4FE4S_MOW_BIS_MGD"/>
    <property type="match status" value="1"/>
</dbReference>
<dbReference type="SMART" id="SM00926">
    <property type="entry name" value="Molybdop_Fe4S4"/>
    <property type="match status" value="1"/>
</dbReference>
<comment type="caution">
    <text evidence="15">Lacks conserved residue(s) required for the propagation of feature annotation.</text>
</comment>
<dbReference type="PANTHER" id="PTHR43105">
    <property type="entry name" value="RESPIRATORY NITRATE REDUCTASE"/>
    <property type="match status" value="1"/>
</dbReference>
<dbReference type="STRING" id="1603606.DSOUD_2379"/>
<keyword evidence="8 15" id="KW-0249">Electron transport</keyword>
<dbReference type="PROSITE" id="PS00551">
    <property type="entry name" value="MOLYBDOPTERIN_PROK_1"/>
    <property type="match status" value="1"/>
</dbReference>
<feature type="binding site" evidence="15">
    <location>
        <position position="358"/>
    </location>
    <ligand>
        <name>Mo-bis(molybdopterin guanine dinucleotide)</name>
        <dbReference type="ChEBI" id="CHEBI:60539"/>
    </ligand>
</feature>
<feature type="binding site" evidence="15">
    <location>
        <position position="516"/>
    </location>
    <ligand>
        <name>Mo-bis(molybdopterin guanine dinucleotide)</name>
        <dbReference type="ChEBI" id="CHEBI:60539"/>
    </ligand>
</feature>
<dbReference type="RefSeq" id="WP_053551170.1">
    <property type="nucleotide sequence ID" value="NZ_CP010802.1"/>
</dbReference>
<dbReference type="Pfam" id="PF04879">
    <property type="entry name" value="Molybdop_Fe4S4"/>
    <property type="match status" value="1"/>
</dbReference>
<dbReference type="HAMAP" id="MF_01630">
    <property type="entry name" value="Nitrate_reduct_NapA"/>
    <property type="match status" value="1"/>
</dbReference>
<feature type="binding site" evidence="15">
    <location>
        <position position="362"/>
    </location>
    <ligand>
        <name>Mo-bis(molybdopterin guanine dinucleotide)</name>
        <dbReference type="ChEBI" id="CHEBI:60539"/>
    </ligand>
</feature>
<feature type="binding site" evidence="15">
    <location>
        <position position="169"/>
    </location>
    <ligand>
        <name>Mo-bis(molybdopterin guanine dinucleotide)</name>
        <dbReference type="ChEBI" id="CHEBI:60539"/>
    </ligand>
</feature>
<dbReference type="FunFam" id="2.40.40.20:FF:000005">
    <property type="entry name" value="Periplasmic nitrate reductase"/>
    <property type="match status" value="1"/>
</dbReference>
<dbReference type="GO" id="GO:0043546">
    <property type="term" value="F:molybdopterin cofactor binding"/>
    <property type="evidence" value="ECO:0007669"/>
    <property type="project" value="InterPro"/>
</dbReference>
<evidence type="ECO:0000256" key="8">
    <source>
        <dbReference type="ARBA" id="ARBA00022982"/>
    </source>
</evidence>
<comment type="similarity">
    <text evidence="1 15">Belongs to the prokaryotic molybdopterin-containing oxidoreductase family. NasA/NapA/NarB subfamily.</text>
</comment>
<keyword evidence="9 15" id="KW-0560">Oxidoreductase</keyword>
<keyword evidence="4 15" id="KW-0500">Molybdenum</keyword>
<dbReference type="GO" id="GO:0051539">
    <property type="term" value="F:4 iron, 4 sulfur cluster binding"/>
    <property type="evidence" value="ECO:0007669"/>
    <property type="project" value="UniProtKB-KW"/>
</dbReference>
<feature type="binding site" evidence="15">
    <location>
        <position position="468"/>
    </location>
    <ligand>
        <name>Mo-bis(molybdopterin guanine dinucleotide)</name>
        <dbReference type="ChEBI" id="CHEBI:60539"/>
    </ligand>
</feature>
<feature type="signal peptide" evidence="16">
    <location>
        <begin position="1"/>
        <end position="27"/>
    </location>
</feature>
<keyword evidence="19" id="KW-1185">Reference proteome</keyword>
<feature type="binding site" evidence="15">
    <location>
        <position position="84"/>
    </location>
    <ligand>
        <name>Mo-bis(molybdopterin guanine dinucleotide)</name>
        <dbReference type="ChEBI" id="CHEBI:60539"/>
    </ligand>
</feature>
<evidence type="ECO:0000256" key="15">
    <source>
        <dbReference type="HAMAP-Rule" id="MF_01630"/>
    </source>
</evidence>
<evidence type="ECO:0000256" key="1">
    <source>
        <dbReference type="ARBA" id="ARBA00008747"/>
    </source>
</evidence>
<dbReference type="PATRIC" id="fig|1603606.3.peg.2581"/>
<evidence type="ECO:0000256" key="16">
    <source>
        <dbReference type="SAM" id="SignalP"/>
    </source>
</evidence>
<evidence type="ECO:0000256" key="9">
    <source>
        <dbReference type="ARBA" id="ARBA00023002"/>
    </source>
</evidence>
<dbReference type="Gene3D" id="3.30.200.210">
    <property type="match status" value="2"/>
</dbReference>
<dbReference type="Pfam" id="PF00384">
    <property type="entry name" value="Molybdopterin"/>
    <property type="match status" value="1"/>
</dbReference>
<dbReference type="CDD" id="cd02754">
    <property type="entry name" value="MopB_Nitrate-R-NapA-like"/>
    <property type="match status" value="1"/>
</dbReference>
<evidence type="ECO:0000256" key="10">
    <source>
        <dbReference type="ARBA" id="ARBA00023004"/>
    </source>
</evidence>
<sequence>MDIKRRQLIKGAAAAAAMAAAGFPVNALLASQAEAAEAGLTWGKAPCRFCGTGCGILVGTKNGKVVATKGDAAAPVNRGLNCIKGYFLAKILSAPDRLTRPLLRQGDKFVPVSWDQALDLIAEKMQETIRDHGAQAVGMFGSGQWTVQEGYVAAKFMKGGIGSNSLDPNARFCMASAVTGFMTTFGSDEPMGNYDDLDLGDTFFLWGANMSECHPILFSRMTANRVKNPDVQIIDLATRYTRTSREADRYVEFQPQSDLALANGIAHVIVRDKLYDKTFVAEKVTFKKGKTDIGYGTEDNFQFKEEAVGIDFAEYAEFLKDYTPEKVEAISGVPAGTVEELARLYADPKRKVCSYWTMGFNQHSRGTWVNNLVYNIHLLTGKISQPGQGPFSLTGQPSACGTAREVGTFAHRLPADMVVTNPEHRAIAAGIWKVPVEKIPAKPGYHATEMLRALDRGDIRFLWVQCNNPFQAAPNVDRFRKGARKPGRFVVVSDVYPTRSTEVADLILPTAMWVEKEGMFGNAERRTQHWFKLADAPGEAKEDLWQIVEVARRMGLGHLFDYPADRSIHHSLFEEYRRFTLGVGKDLAPYEVYQKERGVIWPYVDGKSVKWRYNEEYDPYVPKGKGIDFYKNKKEDHRAVIWARPFEPAAEVPDADYPFWLSTGRVLEHWHTGTMTRRVPELHRAVPEALCELHPEDAARLGIKNGEAIRLTTRRGTLQIKASVGGRGIPGKGSVFVPFFDEERMINSLTLDAMCPISKEPDYKKCAVKVERV</sequence>
<dbReference type="OrthoDB" id="9757870at2"/>
<dbReference type="InterPro" id="IPR006656">
    <property type="entry name" value="Mopterin_OxRdtase"/>
</dbReference>
<feature type="binding site" evidence="15">
    <location>
        <position position="50"/>
    </location>
    <ligand>
        <name>[4Fe-4S] cluster</name>
        <dbReference type="ChEBI" id="CHEBI:49883"/>
    </ligand>
</feature>
<dbReference type="InterPro" id="IPR006657">
    <property type="entry name" value="MoPterin_dinucl-bd_dom"/>
</dbReference>
<keyword evidence="2 15" id="KW-0813">Transport</keyword>
<feature type="binding site" evidence="15">
    <location>
        <position position="54"/>
    </location>
    <ligand>
        <name>[4Fe-4S] cluster</name>
        <dbReference type="ChEBI" id="CHEBI:49883"/>
    </ligand>
</feature>
<dbReference type="Gene3D" id="2.40.40.20">
    <property type="match status" value="1"/>
</dbReference>
<dbReference type="GO" id="GO:0045333">
    <property type="term" value="P:cellular respiration"/>
    <property type="evidence" value="ECO:0007669"/>
    <property type="project" value="UniProtKB-ARBA"/>
</dbReference>
<dbReference type="GO" id="GO:0005506">
    <property type="term" value="F:iron ion binding"/>
    <property type="evidence" value="ECO:0007669"/>
    <property type="project" value="UniProtKB-UniRule"/>
</dbReference>
<dbReference type="Pfam" id="PF01568">
    <property type="entry name" value="Molydop_binding"/>
    <property type="match status" value="1"/>
</dbReference>
<evidence type="ECO:0000256" key="11">
    <source>
        <dbReference type="ARBA" id="ARBA00023014"/>
    </source>
</evidence>
<dbReference type="SUPFAM" id="SSF53706">
    <property type="entry name" value="Formate dehydrogenase/DMSO reductase, domains 1-3"/>
    <property type="match status" value="1"/>
</dbReference>
<reference evidence="18 19" key="1">
    <citation type="submission" date="2015-07" db="EMBL/GenBank/DDBJ databases">
        <title>Isolation and Genomic Characterization of a Novel Halophilic Metal-Reducing Deltaproteobacterium from the Deep Subsurface.</title>
        <authorList>
            <person name="Badalamenti J.P."/>
            <person name="Summers Z.M."/>
            <person name="Gralnick J.A."/>
            <person name="Bond D.R."/>
        </authorList>
    </citation>
    <scope>NUCLEOTIDE SEQUENCE [LARGE SCALE GENOMIC DNA]</scope>
    <source>
        <strain evidence="18 19">WTL</strain>
    </source>
</reference>
<dbReference type="InterPro" id="IPR027467">
    <property type="entry name" value="MopterinOxRdtase_cofactor_BS"/>
</dbReference>
<feature type="chain" id="PRO_5005791767" description="Nitrate reductase" evidence="16">
    <location>
        <begin position="28"/>
        <end position="773"/>
    </location>
</feature>
<feature type="binding site" evidence="15">
    <location>
        <position position="82"/>
    </location>
    <ligand>
        <name>[4Fe-4S] cluster</name>
        <dbReference type="ChEBI" id="CHEBI:49883"/>
    </ligand>
</feature>
<evidence type="ECO:0000256" key="6">
    <source>
        <dbReference type="ARBA" id="ARBA00022729"/>
    </source>
</evidence>
<dbReference type="Proteomes" id="UP000057158">
    <property type="component" value="Chromosome"/>
</dbReference>
<comment type="PTM">
    <text evidence="15">Predicted to be exported by the Tat system. The position of the signal peptide cleavage has not been experimentally proven.</text>
</comment>
<dbReference type="KEGG" id="des:DSOUD_2379"/>
<dbReference type="GO" id="GO:0042128">
    <property type="term" value="P:nitrate assimilation"/>
    <property type="evidence" value="ECO:0007669"/>
    <property type="project" value="UniProtKB-UniRule"/>
</dbReference>